<dbReference type="SUPFAM" id="SSF53098">
    <property type="entry name" value="Ribonuclease H-like"/>
    <property type="match status" value="1"/>
</dbReference>
<reference evidence="2 3" key="1">
    <citation type="journal article" date="2023" name="Microb. Genom.">
        <title>Mesoterricola silvestris gen. nov., sp. nov., Mesoterricola sediminis sp. nov., Geothrix oryzae sp. nov., Geothrix edaphica sp. nov., Geothrix rubra sp. nov., and Geothrix limicola sp. nov., six novel members of Acidobacteriota isolated from soils.</title>
        <authorList>
            <person name="Weisberg A.J."/>
            <person name="Pearce E."/>
            <person name="Kramer C.G."/>
            <person name="Chang J.H."/>
            <person name="Clarke C.R."/>
        </authorList>
    </citation>
    <scope>NUCLEOTIDE SEQUENCE [LARGE SCALE GENOMIC DNA]</scope>
    <source>
        <strain evidence="2 3">ID09-01A</strain>
    </source>
</reference>
<feature type="domain" description="Integrase catalytic" evidence="1">
    <location>
        <begin position="4"/>
        <end position="43"/>
    </location>
</feature>
<dbReference type="RefSeq" id="WP_267893526.1">
    <property type="nucleotide sequence ID" value="NZ_JARAUR010000034.1"/>
</dbReference>
<dbReference type="InterPro" id="IPR001584">
    <property type="entry name" value="Integrase_cat-core"/>
</dbReference>
<dbReference type="Proteomes" id="UP001271274">
    <property type="component" value="Unassembled WGS sequence"/>
</dbReference>
<comment type="caution">
    <text evidence="2">The sequence shown here is derived from an EMBL/GenBank/DDBJ whole genome shotgun (WGS) entry which is preliminary data.</text>
</comment>
<evidence type="ECO:0000259" key="1">
    <source>
        <dbReference type="PROSITE" id="PS50994"/>
    </source>
</evidence>
<evidence type="ECO:0000313" key="3">
    <source>
        <dbReference type="Proteomes" id="UP001271274"/>
    </source>
</evidence>
<keyword evidence="3" id="KW-1185">Reference proteome</keyword>
<name>A0ABU4N6M9_9ACTN</name>
<dbReference type="InterPro" id="IPR012337">
    <property type="entry name" value="RNaseH-like_sf"/>
</dbReference>
<organism evidence="2 3">
    <name type="scientific">Streptomyces europaeiscabiei</name>
    <dbReference type="NCBI Taxonomy" id="146819"/>
    <lineage>
        <taxon>Bacteria</taxon>
        <taxon>Bacillati</taxon>
        <taxon>Actinomycetota</taxon>
        <taxon>Actinomycetes</taxon>
        <taxon>Kitasatosporales</taxon>
        <taxon>Streptomycetaceae</taxon>
        <taxon>Streptomyces</taxon>
    </lineage>
</organism>
<sequence length="43" mass="4871">MTAISWPPRRTRTWVADFTHGAAWASTVYIAFVVDTFSRRIAG</sequence>
<gene>
    <name evidence="2" type="ORF">PV662_02315</name>
</gene>
<protein>
    <recommendedName>
        <fullName evidence="1">Integrase catalytic domain-containing protein</fullName>
    </recommendedName>
</protein>
<proteinExistence type="predicted"/>
<accession>A0ABU4N6M9</accession>
<dbReference type="EMBL" id="JARAYU010000001">
    <property type="protein sequence ID" value="MDX3698604.1"/>
    <property type="molecule type" value="Genomic_DNA"/>
</dbReference>
<dbReference type="PROSITE" id="PS50994">
    <property type="entry name" value="INTEGRASE"/>
    <property type="match status" value="1"/>
</dbReference>
<evidence type="ECO:0000313" key="2">
    <source>
        <dbReference type="EMBL" id="MDX3698604.1"/>
    </source>
</evidence>